<dbReference type="InterPro" id="IPR050246">
    <property type="entry name" value="Class_II_FBP_aldolase"/>
</dbReference>
<evidence type="ECO:0000313" key="2">
    <source>
        <dbReference type="EMBL" id="TVM30849.1"/>
    </source>
</evidence>
<sequence>MPKLDVKPTPEFKKALEIGRPPNVATLFPNSSALIVSGKVIDRAMLRKGKCMTIAVNGRSSFVVRGALRGAQRANAAIILEIARSEGGANAYCHVNMWNLAQHVNQIVNELGLTIPVAIHADHYGIKKPEDMAGAKAEIPSLFESGVTSIAIDASHMPDDQNLLANIELRDYVPSWAGYETEVGEIKGKAGLSTPAEALFLIKGLNAHGIHPDWIALNNGTTHGLEAEGEGIQVGLTREIHEALAPYKVSGAQHGTSGNSYERLKQIAEQTRTTKANVATALQMVSWGVKVNEYGNAQLDADGKFIKESGKGLDDEIWNEMVAYADKQGWSGGNYKKLNLPFECRLLGQSREIRERMVQGVEDFVASLLTDVFHADGTAEIAYELINEAGSFDLGAKGERIEDPAEWTPEKIRERAAAMDTDKGPEGDFDD</sequence>
<dbReference type="EMBL" id="QMIF01000019">
    <property type="protein sequence ID" value="TVM30849.1"/>
    <property type="molecule type" value="Genomic_DNA"/>
</dbReference>
<name>A0A6P1ZC30_9BACT</name>
<dbReference type="Proteomes" id="UP000434052">
    <property type="component" value="Unassembled WGS sequence"/>
</dbReference>
<gene>
    <name evidence="2" type="ORF">DQK91_19940</name>
</gene>
<dbReference type="GO" id="GO:0016832">
    <property type="term" value="F:aldehyde-lyase activity"/>
    <property type="evidence" value="ECO:0007669"/>
    <property type="project" value="InterPro"/>
</dbReference>
<dbReference type="RefSeq" id="WP_144307170.1">
    <property type="nucleotide sequence ID" value="NZ_QMIF01000019.1"/>
</dbReference>
<dbReference type="PANTHER" id="PTHR30304:SF0">
    <property type="entry name" value="D-TAGATOSE-1,6-BISPHOSPHATE ALDOLASE SUBUNIT GATY-RELATED"/>
    <property type="match status" value="1"/>
</dbReference>
<feature type="region of interest" description="Disordered" evidence="1">
    <location>
        <begin position="403"/>
        <end position="431"/>
    </location>
</feature>
<dbReference type="Pfam" id="PF01116">
    <property type="entry name" value="F_bP_aldolase"/>
    <property type="match status" value="1"/>
</dbReference>
<dbReference type="InterPro" id="IPR013785">
    <property type="entry name" value="Aldolase_TIM"/>
</dbReference>
<dbReference type="PANTHER" id="PTHR30304">
    <property type="entry name" value="D-TAGATOSE-1,6-BISPHOSPHATE ALDOLASE"/>
    <property type="match status" value="1"/>
</dbReference>
<evidence type="ECO:0000256" key="1">
    <source>
        <dbReference type="SAM" id="MobiDB-lite"/>
    </source>
</evidence>
<dbReference type="OrthoDB" id="9803995at2"/>
<dbReference type="InterPro" id="IPR000771">
    <property type="entry name" value="FBA_II"/>
</dbReference>
<comment type="caution">
    <text evidence="2">The sequence shown here is derived from an EMBL/GenBank/DDBJ whole genome shotgun (WGS) entry which is preliminary data.</text>
</comment>
<evidence type="ECO:0000313" key="3">
    <source>
        <dbReference type="Proteomes" id="UP000434052"/>
    </source>
</evidence>
<dbReference type="AlphaFoldDB" id="A0A6P1ZC30"/>
<dbReference type="Gene3D" id="3.20.20.70">
    <property type="entry name" value="Aldolase class I"/>
    <property type="match status" value="1"/>
</dbReference>
<accession>A0A6P1ZC30</accession>
<protein>
    <submittedName>
        <fullName evidence="2">Ketose-bisphosphate aldolase</fullName>
    </submittedName>
</protein>
<dbReference type="GO" id="GO:0008270">
    <property type="term" value="F:zinc ion binding"/>
    <property type="evidence" value="ECO:0007669"/>
    <property type="project" value="InterPro"/>
</dbReference>
<reference evidence="2 3" key="1">
    <citation type="submission" date="2018-06" db="EMBL/GenBank/DDBJ databases">
        <title>Complete genome of Desulfovibrio marinus P48SEP.</title>
        <authorList>
            <person name="Crispim J.S."/>
            <person name="Vidigal P.M.P."/>
            <person name="Silva L.C.F."/>
            <person name="Araujo L.C."/>
            <person name="Laguardia C.N."/>
            <person name="Dias R.S."/>
            <person name="Sousa M.P."/>
            <person name="Paula S.O."/>
            <person name="Silva C."/>
        </authorList>
    </citation>
    <scope>NUCLEOTIDE SEQUENCE [LARGE SCALE GENOMIC DNA]</scope>
    <source>
        <strain evidence="2 3">P48SEP</strain>
    </source>
</reference>
<dbReference type="GO" id="GO:0005975">
    <property type="term" value="P:carbohydrate metabolic process"/>
    <property type="evidence" value="ECO:0007669"/>
    <property type="project" value="InterPro"/>
</dbReference>
<dbReference type="SUPFAM" id="SSF51569">
    <property type="entry name" value="Aldolase"/>
    <property type="match status" value="1"/>
</dbReference>
<organism evidence="2 3">
    <name type="scientific">Oceanidesulfovibrio marinus</name>
    <dbReference type="NCBI Taxonomy" id="370038"/>
    <lineage>
        <taxon>Bacteria</taxon>
        <taxon>Pseudomonadati</taxon>
        <taxon>Thermodesulfobacteriota</taxon>
        <taxon>Desulfovibrionia</taxon>
        <taxon>Desulfovibrionales</taxon>
        <taxon>Desulfovibrionaceae</taxon>
        <taxon>Oceanidesulfovibrio</taxon>
    </lineage>
</organism>
<proteinExistence type="predicted"/>